<evidence type="ECO:0000256" key="4">
    <source>
        <dbReference type="ARBA" id="ARBA00023242"/>
    </source>
</evidence>
<dbReference type="EMBL" id="GL732526">
    <property type="protein sequence ID" value="EFX87853.1"/>
    <property type="molecule type" value="Genomic_DNA"/>
</dbReference>
<dbReference type="eggNOG" id="KOG3802">
    <property type="taxonomic scope" value="Eukaryota"/>
</dbReference>
<dbReference type="GO" id="GO:0003677">
    <property type="term" value="F:DNA binding"/>
    <property type="evidence" value="ECO:0007669"/>
    <property type="project" value="UniProtKB-UniRule"/>
</dbReference>
<proteinExistence type="predicted"/>
<keyword evidence="9" id="KW-1185">Reference proteome</keyword>
<dbReference type="SUPFAM" id="SSF46689">
    <property type="entry name" value="Homeodomain-like"/>
    <property type="match status" value="1"/>
</dbReference>
<dbReference type="PROSITE" id="PS00027">
    <property type="entry name" value="HOMEOBOX_1"/>
    <property type="match status" value="1"/>
</dbReference>
<name>E9FY27_DAPPU</name>
<comment type="subcellular location">
    <subcellularLocation>
        <location evidence="1 5 6">Nucleus</location>
    </subcellularLocation>
</comment>
<dbReference type="GO" id="GO:0000981">
    <property type="term" value="F:DNA-binding transcription factor activity, RNA polymerase II-specific"/>
    <property type="evidence" value="ECO:0007669"/>
    <property type="project" value="InterPro"/>
</dbReference>
<evidence type="ECO:0000313" key="9">
    <source>
        <dbReference type="Proteomes" id="UP000000305"/>
    </source>
</evidence>
<evidence type="ECO:0000256" key="5">
    <source>
        <dbReference type="PROSITE-ProRule" id="PRU00108"/>
    </source>
</evidence>
<keyword evidence="4 5" id="KW-0539">Nucleus</keyword>
<evidence type="ECO:0000256" key="1">
    <source>
        <dbReference type="ARBA" id="ARBA00004123"/>
    </source>
</evidence>
<dbReference type="KEGG" id="dpx:DAPPUDRAFT_41869"/>
<dbReference type="Pfam" id="PF00046">
    <property type="entry name" value="Homeodomain"/>
    <property type="match status" value="1"/>
</dbReference>
<dbReference type="PANTHER" id="PTHR11636">
    <property type="entry name" value="POU DOMAIN"/>
    <property type="match status" value="1"/>
</dbReference>
<feature type="non-terminal residue" evidence="8">
    <location>
        <position position="55"/>
    </location>
</feature>
<dbReference type="Proteomes" id="UP000000305">
    <property type="component" value="Unassembled WGS sequence"/>
</dbReference>
<reference evidence="8 9" key="1">
    <citation type="journal article" date="2011" name="Science">
        <title>The ecoresponsive genome of Daphnia pulex.</title>
        <authorList>
            <person name="Colbourne J.K."/>
            <person name="Pfrender M.E."/>
            <person name="Gilbert D."/>
            <person name="Thomas W.K."/>
            <person name="Tucker A."/>
            <person name="Oakley T.H."/>
            <person name="Tokishita S."/>
            <person name="Aerts A."/>
            <person name="Arnold G.J."/>
            <person name="Basu M.K."/>
            <person name="Bauer D.J."/>
            <person name="Caceres C.E."/>
            <person name="Carmel L."/>
            <person name="Casola C."/>
            <person name="Choi J.H."/>
            <person name="Detter J.C."/>
            <person name="Dong Q."/>
            <person name="Dusheyko S."/>
            <person name="Eads B.D."/>
            <person name="Frohlich T."/>
            <person name="Geiler-Samerotte K.A."/>
            <person name="Gerlach D."/>
            <person name="Hatcher P."/>
            <person name="Jogdeo S."/>
            <person name="Krijgsveld J."/>
            <person name="Kriventseva E.V."/>
            <person name="Kultz D."/>
            <person name="Laforsch C."/>
            <person name="Lindquist E."/>
            <person name="Lopez J."/>
            <person name="Manak J.R."/>
            <person name="Muller J."/>
            <person name="Pangilinan J."/>
            <person name="Patwardhan R.P."/>
            <person name="Pitluck S."/>
            <person name="Pritham E.J."/>
            <person name="Rechtsteiner A."/>
            <person name="Rho M."/>
            <person name="Rogozin I.B."/>
            <person name="Sakarya O."/>
            <person name="Salamov A."/>
            <person name="Schaack S."/>
            <person name="Shapiro H."/>
            <person name="Shiga Y."/>
            <person name="Skalitzky C."/>
            <person name="Smith Z."/>
            <person name="Souvorov A."/>
            <person name="Sung W."/>
            <person name="Tang Z."/>
            <person name="Tsuchiya D."/>
            <person name="Tu H."/>
            <person name="Vos H."/>
            <person name="Wang M."/>
            <person name="Wolf Y.I."/>
            <person name="Yamagata H."/>
            <person name="Yamada T."/>
            <person name="Ye Y."/>
            <person name="Shaw J.R."/>
            <person name="Andrews J."/>
            <person name="Crease T.J."/>
            <person name="Tang H."/>
            <person name="Lucas S.M."/>
            <person name="Robertson H.M."/>
            <person name="Bork P."/>
            <person name="Koonin E.V."/>
            <person name="Zdobnov E.M."/>
            <person name="Grigoriev I.V."/>
            <person name="Lynch M."/>
            <person name="Boore J.L."/>
        </authorList>
    </citation>
    <scope>NUCLEOTIDE SEQUENCE [LARGE SCALE GENOMIC DNA]</scope>
</reference>
<evidence type="ECO:0000256" key="2">
    <source>
        <dbReference type="ARBA" id="ARBA00023125"/>
    </source>
</evidence>
<sequence>RRTIFNQPIKEVLEQHFHKRKWPTAEEITFLADVLQLDKKVLRVWFSNRRQREKR</sequence>
<evidence type="ECO:0000256" key="3">
    <source>
        <dbReference type="ARBA" id="ARBA00023155"/>
    </source>
</evidence>
<dbReference type="Gene3D" id="1.10.10.60">
    <property type="entry name" value="Homeodomain-like"/>
    <property type="match status" value="1"/>
</dbReference>
<dbReference type="AlphaFoldDB" id="E9FY27"/>
<keyword evidence="2 5" id="KW-0238">DNA-binding</keyword>
<dbReference type="InterPro" id="IPR001356">
    <property type="entry name" value="HD"/>
</dbReference>
<evidence type="ECO:0000313" key="8">
    <source>
        <dbReference type="EMBL" id="EFX87853.1"/>
    </source>
</evidence>
<dbReference type="InParanoid" id="E9FY27"/>
<feature type="non-terminal residue" evidence="8">
    <location>
        <position position="1"/>
    </location>
</feature>
<dbReference type="HOGENOM" id="CLU_200825_0_0_1"/>
<dbReference type="InterPro" id="IPR009057">
    <property type="entry name" value="Homeodomain-like_sf"/>
</dbReference>
<dbReference type="GO" id="GO:0005634">
    <property type="term" value="C:nucleus"/>
    <property type="evidence" value="ECO:0007669"/>
    <property type="project" value="UniProtKB-SubCell"/>
</dbReference>
<accession>E9FY27</accession>
<dbReference type="PANTHER" id="PTHR11636:SF89">
    <property type="entry name" value="POU DOMAIN PROTEIN 2, ISOFORM B-RELATED"/>
    <property type="match status" value="1"/>
</dbReference>
<dbReference type="InterPro" id="IPR050255">
    <property type="entry name" value="POU_domain_TF"/>
</dbReference>
<feature type="domain" description="Homeobox" evidence="7">
    <location>
        <begin position="1"/>
        <end position="55"/>
    </location>
</feature>
<protein>
    <recommendedName>
        <fullName evidence="7">Homeobox domain-containing protein</fullName>
    </recommendedName>
</protein>
<dbReference type="PhylomeDB" id="E9FY27"/>
<evidence type="ECO:0000256" key="6">
    <source>
        <dbReference type="RuleBase" id="RU000682"/>
    </source>
</evidence>
<dbReference type="STRING" id="6669.E9FY27"/>
<evidence type="ECO:0000259" key="7">
    <source>
        <dbReference type="PROSITE" id="PS50071"/>
    </source>
</evidence>
<keyword evidence="3 5" id="KW-0371">Homeobox</keyword>
<dbReference type="PROSITE" id="PS50071">
    <property type="entry name" value="HOMEOBOX_2"/>
    <property type="match status" value="1"/>
</dbReference>
<dbReference type="InterPro" id="IPR017970">
    <property type="entry name" value="Homeobox_CS"/>
</dbReference>
<organism evidence="8 9">
    <name type="scientific">Daphnia pulex</name>
    <name type="common">Water flea</name>
    <dbReference type="NCBI Taxonomy" id="6669"/>
    <lineage>
        <taxon>Eukaryota</taxon>
        <taxon>Metazoa</taxon>
        <taxon>Ecdysozoa</taxon>
        <taxon>Arthropoda</taxon>
        <taxon>Crustacea</taxon>
        <taxon>Branchiopoda</taxon>
        <taxon>Diplostraca</taxon>
        <taxon>Cladocera</taxon>
        <taxon>Anomopoda</taxon>
        <taxon>Daphniidae</taxon>
        <taxon>Daphnia</taxon>
    </lineage>
</organism>
<dbReference type="OrthoDB" id="10066259at2759"/>
<dbReference type="CDD" id="cd00086">
    <property type="entry name" value="homeodomain"/>
    <property type="match status" value="1"/>
</dbReference>
<dbReference type="SMART" id="SM00389">
    <property type="entry name" value="HOX"/>
    <property type="match status" value="1"/>
</dbReference>
<gene>
    <name evidence="8" type="ORF">DAPPUDRAFT_41869</name>
</gene>